<evidence type="ECO:0000313" key="4">
    <source>
        <dbReference type="EMBL" id="SDE14215.1"/>
    </source>
</evidence>
<sequence>MIWSDRSDATDVEPVNQSITSPTLDTLFKRTLARQPEALALVDPLNKQRITGQTRKRLTYAQADRAISAIAAHFVQSGLPANTVIAVQLPGTVEFALTVLAAHRVGLVVVPLPLLWRQAELTSVLNRTAARAIVSCGRIDGVSYADIAMNAAAEAFSIRHVCGFGSDLPEGMASLDQAILEDSRASRPMIQDGRKPALISFDVTSEGLRPVPRAHFGLIAGGLAMSLESDLPPGATIMSAFAPMSFAGICASLVTWLLSGGTLVLHHPFDEDAFETQFNDHTCNTLIAPAQLALRLDERGLSERLPSLRTVIGLWRTPEQVASSAHWSSRRVTMTDVYLFGEAGLFGARRTAEDGSPAVIKPGPHSAPREAPGASVAGEILLTPKGTLGLRGPMVPVAAYAPPPPPGDSLIAPPPRDFVDTEYAARVDRATGAINITAPPSGVMTVGGYRFLAQELQAWSRRLGQGALLTALPDRLSGHRLAGRAQDNARARDALTELGLNPLMVEAFRDRGGAGLS</sequence>
<dbReference type="InterPro" id="IPR000873">
    <property type="entry name" value="AMP-dep_synth/lig_dom"/>
</dbReference>
<organism evidence="4 5">
    <name type="scientific">Bradyrhizobium brasilense</name>
    <dbReference type="NCBI Taxonomy" id="1419277"/>
    <lineage>
        <taxon>Bacteria</taxon>
        <taxon>Pseudomonadati</taxon>
        <taxon>Pseudomonadota</taxon>
        <taxon>Alphaproteobacteria</taxon>
        <taxon>Hyphomicrobiales</taxon>
        <taxon>Nitrobacteraceae</taxon>
        <taxon>Bradyrhizobium</taxon>
    </lineage>
</organism>
<accession>A0A1G7AJM6</accession>
<evidence type="ECO:0000256" key="2">
    <source>
        <dbReference type="ARBA" id="ARBA00022598"/>
    </source>
</evidence>
<dbReference type="SUPFAM" id="SSF56801">
    <property type="entry name" value="Acetyl-CoA synthetase-like"/>
    <property type="match status" value="1"/>
</dbReference>
<gene>
    <name evidence="4" type="ORF">SAMN05216337_1020126</name>
</gene>
<dbReference type="GO" id="GO:0031956">
    <property type="term" value="F:medium-chain fatty acid-CoA ligase activity"/>
    <property type="evidence" value="ECO:0007669"/>
    <property type="project" value="TreeGrafter"/>
</dbReference>
<dbReference type="Pfam" id="PF00501">
    <property type="entry name" value="AMP-binding"/>
    <property type="match status" value="1"/>
</dbReference>
<feature type="domain" description="AMP-dependent synthetase/ligase" evidence="3">
    <location>
        <begin position="28"/>
        <end position="338"/>
    </location>
</feature>
<dbReference type="PANTHER" id="PTHR43201:SF5">
    <property type="entry name" value="MEDIUM-CHAIN ACYL-COA LIGASE ACSF2, MITOCHONDRIAL"/>
    <property type="match status" value="1"/>
</dbReference>
<comment type="similarity">
    <text evidence="1">Belongs to the ATP-dependent AMP-binding enzyme family.</text>
</comment>
<protein>
    <submittedName>
        <fullName evidence="4">Acyl-CoA synthetase (AMP-forming)/AMP-acid ligase II</fullName>
    </submittedName>
</protein>
<evidence type="ECO:0000259" key="3">
    <source>
        <dbReference type="Pfam" id="PF00501"/>
    </source>
</evidence>
<reference evidence="4 5" key="1">
    <citation type="submission" date="2016-10" db="EMBL/GenBank/DDBJ databases">
        <authorList>
            <person name="de Groot N.N."/>
        </authorList>
    </citation>
    <scope>NUCLEOTIDE SEQUENCE [LARGE SCALE GENOMIC DNA]</scope>
    <source>
        <strain evidence="4 5">R5</strain>
    </source>
</reference>
<dbReference type="AlphaFoldDB" id="A0A1G7AJM6"/>
<evidence type="ECO:0000313" key="5">
    <source>
        <dbReference type="Proteomes" id="UP000199245"/>
    </source>
</evidence>
<dbReference type="RefSeq" id="WP_092084780.1">
    <property type="nucleotide sequence ID" value="NZ_FMZW01000020.1"/>
</dbReference>
<proteinExistence type="inferred from homology"/>
<name>A0A1G7AJM6_9BRAD</name>
<dbReference type="InterPro" id="IPR042099">
    <property type="entry name" value="ANL_N_sf"/>
</dbReference>
<dbReference type="Proteomes" id="UP000199245">
    <property type="component" value="Unassembled WGS sequence"/>
</dbReference>
<dbReference type="GO" id="GO:0006631">
    <property type="term" value="P:fatty acid metabolic process"/>
    <property type="evidence" value="ECO:0007669"/>
    <property type="project" value="TreeGrafter"/>
</dbReference>
<keyword evidence="2 4" id="KW-0436">Ligase</keyword>
<evidence type="ECO:0000256" key="1">
    <source>
        <dbReference type="ARBA" id="ARBA00006432"/>
    </source>
</evidence>
<dbReference type="Gene3D" id="3.40.50.12780">
    <property type="entry name" value="N-terminal domain of ligase-like"/>
    <property type="match status" value="1"/>
</dbReference>
<dbReference type="EMBL" id="FMZW01000020">
    <property type="protein sequence ID" value="SDE14215.1"/>
    <property type="molecule type" value="Genomic_DNA"/>
</dbReference>
<dbReference type="PANTHER" id="PTHR43201">
    <property type="entry name" value="ACYL-COA SYNTHETASE"/>
    <property type="match status" value="1"/>
</dbReference>